<reference evidence="2" key="1">
    <citation type="submission" date="2020-04" db="EMBL/GenBank/DDBJ databases">
        <authorList>
            <person name="Zhang T."/>
        </authorList>
    </citation>
    <scope>NUCLEOTIDE SEQUENCE</scope>
    <source>
        <strain evidence="2">HKST-UBA16</strain>
    </source>
</reference>
<evidence type="ECO:0000313" key="2">
    <source>
        <dbReference type="EMBL" id="MCA9375296.1"/>
    </source>
</evidence>
<dbReference type="Gene3D" id="3.40.50.2000">
    <property type="entry name" value="Glycogen Phosphorylase B"/>
    <property type="match status" value="2"/>
</dbReference>
<sequence length="378" mass="43600">MNDTSIFKYKVGIITDWLVSPGGADRFLLSLLKVFPKADVYTAVYNKEAYQGEFNIPVNVKTTFIQKLPFKKTLSRHYNLLTPVAFENLDLRQYDLVISISAGPAKGVITGLHQKHIAMILTPPRYLWDNEQNFRSSRFRKLYSFVSPFMSGYLRIWDLSAVKRADSLISISSFIQRKVKKIYSEESEVIYPGLADDWFDPVQNIDSKNLQIFPKYFLIVSRLYDYKRIDWAIRAAVETGVNLVIVGEGPDRKYLEKLSDDRRNIRFLGWIPKDTLKFVYSHAEALLFCGIEDFGYVPVEAMSQGTPVIAFNQGGVCETVAEGKSGEFFDSYESLVSSMTLFRKDRYDKEAIVDRARLFSESKFRKRFIKFIQNELAK</sequence>
<dbReference type="Pfam" id="PF00534">
    <property type="entry name" value="Glycos_transf_1"/>
    <property type="match status" value="1"/>
</dbReference>
<keyword evidence="2" id="KW-0328">Glycosyltransferase</keyword>
<gene>
    <name evidence="2" type="ORF">KC622_03120</name>
</gene>
<evidence type="ECO:0000313" key="3">
    <source>
        <dbReference type="Proteomes" id="UP000748332"/>
    </source>
</evidence>
<organism evidence="2 3">
    <name type="scientific">Candidatus Dojkabacteria bacterium</name>
    <dbReference type="NCBI Taxonomy" id="2099670"/>
    <lineage>
        <taxon>Bacteria</taxon>
        <taxon>Candidatus Dojkabacteria</taxon>
    </lineage>
</organism>
<dbReference type="GO" id="GO:0016757">
    <property type="term" value="F:glycosyltransferase activity"/>
    <property type="evidence" value="ECO:0007669"/>
    <property type="project" value="UniProtKB-KW"/>
</dbReference>
<dbReference type="SUPFAM" id="SSF53756">
    <property type="entry name" value="UDP-Glycosyltransferase/glycogen phosphorylase"/>
    <property type="match status" value="1"/>
</dbReference>
<evidence type="ECO:0000259" key="1">
    <source>
        <dbReference type="Pfam" id="PF00534"/>
    </source>
</evidence>
<dbReference type="InterPro" id="IPR001296">
    <property type="entry name" value="Glyco_trans_1"/>
</dbReference>
<protein>
    <submittedName>
        <fullName evidence="2">Glycosyltransferase</fullName>
        <ecNumber evidence="2">2.4.-.-</ecNumber>
    </submittedName>
</protein>
<dbReference type="PANTHER" id="PTHR45947">
    <property type="entry name" value="SULFOQUINOVOSYL TRANSFERASE SQD2"/>
    <property type="match status" value="1"/>
</dbReference>
<name>A0A955HYC8_9BACT</name>
<dbReference type="AlphaFoldDB" id="A0A955HYC8"/>
<reference evidence="2" key="2">
    <citation type="journal article" date="2021" name="Microbiome">
        <title>Successional dynamics and alternative stable states in a saline activated sludge microbial community over 9 years.</title>
        <authorList>
            <person name="Wang Y."/>
            <person name="Ye J."/>
            <person name="Ju F."/>
            <person name="Liu L."/>
            <person name="Boyd J.A."/>
            <person name="Deng Y."/>
            <person name="Parks D.H."/>
            <person name="Jiang X."/>
            <person name="Yin X."/>
            <person name="Woodcroft B.J."/>
            <person name="Tyson G.W."/>
            <person name="Hugenholtz P."/>
            <person name="Polz M.F."/>
            <person name="Zhang T."/>
        </authorList>
    </citation>
    <scope>NUCLEOTIDE SEQUENCE</scope>
    <source>
        <strain evidence="2">HKST-UBA16</strain>
    </source>
</reference>
<feature type="domain" description="Glycosyl transferase family 1" evidence="1">
    <location>
        <begin position="214"/>
        <end position="357"/>
    </location>
</feature>
<dbReference type="EMBL" id="JAGQLM010000138">
    <property type="protein sequence ID" value="MCA9375296.1"/>
    <property type="molecule type" value="Genomic_DNA"/>
</dbReference>
<dbReference type="PANTHER" id="PTHR45947:SF3">
    <property type="entry name" value="SULFOQUINOVOSYL TRANSFERASE SQD2"/>
    <property type="match status" value="1"/>
</dbReference>
<proteinExistence type="predicted"/>
<dbReference type="Proteomes" id="UP000748332">
    <property type="component" value="Unassembled WGS sequence"/>
</dbReference>
<keyword evidence="2" id="KW-0808">Transferase</keyword>
<accession>A0A955HYC8</accession>
<comment type="caution">
    <text evidence="2">The sequence shown here is derived from an EMBL/GenBank/DDBJ whole genome shotgun (WGS) entry which is preliminary data.</text>
</comment>
<dbReference type="InterPro" id="IPR050194">
    <property type="entry name" value="Glycosyltransferase_grp1"/>
</dbReference>
<dbReference type="EC" id="2.4.-.-" evidence="2"/>